<feature type="chain" id="PRO_5008110155" evidence="4">
    <location>
        <begin position="27"/>
        <end position="178"/>
    </location>
</feature>
<dbReference type="VEuPathDB" id="FungiDB:PTTG_26854"/>
<evidence type="ECO:0000313" key="8">
    <source>
        <dbReference type="Proteomes" id="UP000005240"/>
    </source>
</evidence>
<dbReference type="InterPro" id="IPR027417">
    <property type="entry name" value="P-loop_NTPase"/>
</dbReference>
<dbReference type="InterPro" id="IPR000330">
    <property type="entry name" value="SNF2_N"/>
</dbReference>
<dbReference type="OrthoDB" id="423559at2759"/>
<evidence type="ECO:0000256" key="2">
    <source>
        <dbReference type="ARBA" id="ARBA00022801"/>
    </source>
</evidence>
<keyword evidence="8" id="KW-1185">Reference proteome</keyword>
<feature type="signal peptide" evidence="4">
    <location>
        <begin position="1"/>
        <end position="26"/>
    </location>
</feature>
<dbReference type="Gene3D" id="3.40.50.10810">
    <property type="entry name" value="Tandem AAA-ATPase domain"/>
    <property type="match status" value="1"/>
</dbReference>
<reference evidence="6" key="1">
    <citation type="submission" date="2009-11" db="EMBL/GenBank/DDBJ databases">
        <authorList>
            <consortium name="The Broad Institute Genome Sequencing Platform"/>
            <person name="Ward D."/>
            <person name="Feldgarden M."/>
            <person name="Earl A."/>
            <person name="Young S.K."/>
            <person name="Zeng Q."/>
            <person name="Koehrsen M."/>
            <person name="Alvarado L."/>
            <person name="Berlin A."/>
            <person name="Bochicchio J."/>
            <person name="Borenstein D."/>
            <person name="Chapman S.B."/>
            <person name="Chen Z."/>
            <person name="Engels R."/>
            <person name="Freedman E."/>
            <person name="Gellesch M."/>
            <person name="Goldberg J."/>
            <person name="Griggs A."/>
            <person name="Gujja S."/>
            <person name="Heilman E."/>
            <person name="Heiman D."/>
            <person name="Hepburn T."/>
            <person name="Howarth C."/>
            <person name="Jen D."/>
            <person name="Larson L."/>
            <person name="Lewis B."/>
            <person name="Mehta T."/>
            <person name="Park D."/>
            <person name="Pearson M."/>
            <person name="Roberts A."/>
            <person name="Saif S."/>
            <person name="Shea T."/>
            <person name="Shenoy N."/>
            <person name="Sisk P."/>
            <person name="Stolte C."/>
            <person name="Sykes S."/>
            <person name="Thomson T."/>
            <person name="Walk T."/>
            <person name="White J."/>
            <person name="Yandava C."/>
            <person name="Izard J."/>
            <person name="Baranova O.V."/>
            <person name="Blanton J.M."/>
            <person name="Tanner A.C."/>
            <person name="Dewhirst F.E."/>
            <person name="Haas B."/>
            <person name="Nusbaum C."/>
            <person name="Birren B."/>
        </authorList>
    </citation>
    <scope>NUCLEOTIDE SEQUENCE [LARGE SCALE GENOMIC DNA]</scope>
    <source>
        <strain evidence="6">1-1 BBBD Race 1</strain>
    </source>
</reference>
<dbReference type="GO" id="GO:0005524">
    <property type="term" value="F:ATP binding"/>
    <property type="evidence" value="ECO:0007669"/>
    <property type="project" value="UniProtKB-KW"/>
</dbReference>
<accession>A0A180GPX2</accession>
<gene>
    <name evidence="6" type="ORF">PTTG_26854</name>
</gene>
<dbReference type="STRING" id="630390.A0A180GPX2"/>
<dbReference type="GO" id="GO:0008094">
    <property type="term" value="F:ATP-dependent activity, acting on DNA"/>
    <property type="evidence" value="ECO:0007669"/>
    <property type="project" value="TreeGrafter"/>
</dbReference>
<dbReference type="GO" id="GO:0006281">
    <property type="term" value="P:DNA repair"/>
    <property type="evidence" value="ECO:0007669"/>
    <property type="project" value="TreeGrafter"/>
</dbReference>
<keyword evidence="4" id="KW-0732">Signal</keyword>
<evidence type="ECO:0000259" key="5">
    <source>
        <dbReference type="PROSITE" id="PS51192"/>
    </source>
</evidence>
<proteinExistence type="predicted"/>
<dbReference type="PANTHER" id="PTHR45626:SF22">
    <property type="entry name" value="DNA REPAIR PROTEIN RAD5"/>
    <property type="match status" value="1"/>
</dbReference>
<dbReference type="EnsemblFungi" id="PTTG_26854-t43_1">
    <property type="protein sequence ID" value="PTTG_26854-t43_1-p1"/>
    <property type="gene ID" value="PTTG_26854"/>
</dbReference>
<dbReference type="PROSITE" id="PS51192">
    <property type="entry name" value="HELICASE_ATP_BIND_1"/>
    <property type="match status" value="1"/>
</dbReference>
<dbReference type="SUPFAM" id="SSF52540">
    <property type="entry name" value="P-loop containing nucleoside triphosphate hydrolases"/>
    <property type="match status" value="1"/>
</dbReference>
<dbReference type="Proteomes" id="UP000005240">
    <property type="component" value="Unassembled WGS sequence"/>
</dbReference>
<organism evidence="6">
    <name type="scientific">Puccinia triticina (isolate 1-1 / race 1 (BBBD))</name>
    <name type="common">Brown leaf rust fungus</name>
    <dbReference type="NCBI Taxonomy" id="630390"/>
    <lineage>
        <taxon>Eukaryota</taxon>
        <taxon>Fungi</taxon>
        <taxon>Dikarya</taxon>
        <taxon>Basidiomycota</taxon>
        <taxon>Pucciniomycotina</taxon>
        <taxon>Pucciniomycetes</taxon>
        <taxon>Pucciniales</taxon>
        <taxon>Pucciniaceae</taxon>
        <taxon>Puccinia</taxon>
    </lineage>
</organism>
<evidence type="ECO:0000256" key="1">
    <source>
        <dbReference type="ARBA" id="ARBA00022741"/>
    </source>
</evidence>
<dbReference type="Pfam" id="PF00176">
    <property type="entry name" value="SNF2-rel_dom"/>
    <property type="match status" value="1"/>
</dbReference>
<reference evidence="7 8" key="3">
    <citation type="journal article" date="2017" name="G3 (Bethesda)">
        <title>Comparative analysis highlights variable genome content of wheat rusts and divergence of the mating loci.</title>
        <authorList>
            <person name="Cuomo C.A."/>
            <person name="Bakkeren G."/>
            <person name="Khalil H.B."/>
            <person name="Panwar V."/>
            <person name="Joly D."/>
            <person name="Linning R."/>
            <person name="Sakthikumar S."/>
            <person name="Song X."/>
            <person name="Adiconis X."/>
            <person name="Fan L."/>
            <person name="Goldberg J.M."/>
            <person name="Levin J.Z."/>
            <person name="Young S."/>
            <person name="Zeng Q."/>
            <person name="Anikster Y."/>
            <person name="Bruce M."/>
            <person name="Wang M."/>
            <person name="Yin C."/>
            <person name="McCallum B."/>
            <person name="Szabo L.J."/>
            <person name="Hulbert S."/>
            <person name="Chen X."/>
            <person name="Fellers J.P."/>
        </authorList>
    </citation>
    <scope>NUCLEOTIDE SEQUENCE</scope>
    <source>
        <strain evidence="8">Isolate 1-1 / race 1 (BBBD)</strain>
        <strain evidence="7">isolate 1-1 / race 1 (BBBD)</strain>
    </source>
</reference>
<keyword evidence="3" id="KW-0067">ATP-binding</keyword>
<dbReference type="InterPro" id="IPR050628">
    <property type="entry name" value="SNF2_RAD54_helicase_TF"/>
</dbReference>
<evidence type="ECO:0000313" key="6">
    <source>
        <dbReference type="EMBL" id="OAV94877.1"/>
    </source>
</evidence>
<dbReference type="PANTHER" id="PTHR45626">
    <property type="entry name" value="TRANSCRIPTION TERMINATION FACTOR 2-RELATED"/>
    <property type="match status" value="1"/>
</dbReference>
<evidence type="ECO:0000313" key="7">
    <source>
        <dbReference type="EnsemblFungi" id="PTTG_26854-t43_1-p1"/>
    </source>
</evidence>
<dbReference type="InterPro" id="IPR014001">
    <property type="entry name" value="Helicase_ATP-bd"/>
</dbReference>
<dbReference type="GO" id="GO:0016787">
    <property type="term" value="F:hydrolase activity"/>
    <property type="evidence" value="ECO:0007669"/>
    <property type="project" value="UniProtKB-KW"/>
</dbReference>
<evidence type="ECO:0000256" key="4">
    <source>
        <dbReference type="SAM" id="SignalP"/>
    </source>
</evidence>
<dbReference type="GO" id="GO:0005634">
    <property type="term" value="C:nucleus"/>
    <property type="evidence" value="ECO:0007669"/>
    <property type="project" value="TreeGrafter"/>
</dbReference>
<dbReference type="AlphaFoldDB" id="A0A180GPX2"/>
<reference evidence="7" key="4">
    <citation type="submission" date="2025-05" db="UniProtKB">
        <authorList>
            <consortium name="EnsemblFungi"/>
        </authorList>
    </citation>
    <scope>IDENTIFICATION</scope>
    <source>
        <strain evidence="7">isolate 1-1 / race 1 (BBBD)</strain>
    </source>
</reference>
<evidence type="ECO:0000256" key="3">
    <source>
        <dbReference type="ARBA" id="ARBA00022840"/>
    </source>
</evidence>
<dbReference type="EMBL" id="ADAS02000035">
    <property type="protein sequence ID" value="OAV94877.1"/>
    <property type="molecule type" value="Genomic_DNA"/>
</dbReference>
<name>A0A180GPX2_PUCT1</name>
<dbReference type="InterPro" id="IPR038718">
    <property type="entry name" value="SNF2-like_sf"/>
</dbReference>
<keyword evidence="2" id="KW-0378">Hydrolase</keyword>
<reference evidence="6" key="2">
    <citation type="submission" date="2016-05" db="EMBL/GenBank/DDBJ databases">
        <title>Comparative analysis highlights variable genome content of wheat rusts and divergence of the mating loci.</title>
        <authorList>
            <person name="Cuomo C.A."/>
            <person name="Bakkeren G."/>
            <person name="Szabo L."/>
            <person name="Khalil H."/>
            <person name="Joly D."/>
            <person name="Goldberg J."/>
            <person name="Young S."/>
            <person name="Zeng Q."/>
            <person name="Fellers J."/>
        </authorList>
    </citation>
    <scope>NUCLEOTIDE SEQUENCE [LARGE SCALE GENOMIC DNA]</scope>
    <source>
        <strain evidence="6">1-1 BBBD Race 1</strain>
    </source>
</reference>
<feature type="domain" description="Helicase ATP-binding" evidence="5">
    <location>
        <begin position="1"/>
        <end position="167"/>
    </location>
</feature>
<protein>
    <submittedName>
        <fullName evidence="7">Helicase ATP-binding domain-containing protein</fullName>
    </submittedName>
</protein>
<sequence length="178" mass="20503">MGLGKTLKTLAFILATSHQGQTFCQADQENWLAATPVICPLATLSNWQNEIWLHFNDHAIPYKVFHGEEQKKITRDNLQSTMLVLTTYKTIGMSGNRKHPSQLNIKSLNLTWFRLVLYKAHLIRNPMINRTQSIQSLQKGFVLCLTGTPVQNRLTDLQSLIKLFIIHHWNPEHQFRTG</sequence>
<keyword evidence="1" id="KW-0547">Nucleotide-binding</keyword>